<reference evidence="1" key="1">
    <citation type="submission" date="2014-09" db="EMBL/GenBank/DDBJ databases">
        <authorList>
            <person name="Magalhaes I.L.F."/>
            <person name="Oliveira U."/>
            <person name="Santos F.R."/>
            <person name="Vidigal T.H.D.A."/>
            <person name="Brescovit A.D."/>
            <person name="Santos A.J."/>
        </authorList>
    </citation>
    <scope>NUCLEOTIDE SEQUENCE</scope>
    <source>
        <tissue evidence="1">Shoot tissue taken approximately 20 cm above the soil surface</tissue>
    </source>
</reference>
<accession>A0A0A9GVD7</accession>
<dbReference type="EMBL" id="GBRH01169389">
    <property type="protein sequence ID" value="JAE28507.1"/>
    <property type="molecule type" value="Transcribed_RNA"/>
</dbReference>
<protein>
    <submittedName>
        <fullName evidence="1">Uncharacterized protein</fullName>
    </submittedName>
</protein>
<dbReference type="AlphaFoldDB" id="A0A0A9GVD7"/>
<organism evidence="1">
    <name type="scientific">Arundo donax</name>
    <name type="common">Giant reed</name>
    <name type="synonym">Donax arundinaceus</name>
    <dbReference type="NCBI Taxonomy" id="35708"/>
    <lineage>
        <taxon>Eukaryota</taxon>
        <taxon>Viridiplantae</taxon>
        <taxon>Streptophyta</taxon>
        <taxon>Embryophyta</taxon>
        <taxon>Tracheophyta</taxon>
        <taxon>Spermatophyta</taxon>
        <taxon>Magnoliopsida</taxon>
        <taxon>Liliopsida</taxon>
        <taxon>Poales</taxon>
        <taxon>Poaceae</taxon>
        <taxon>PACMAD clade</taxon>
        <taxon>Arundinoideae</taxon>
        <taxon>Arundineae</taxon>
        <taxon>Arundo</taxon>
    </lineage>
</organism>
<evidence type="ECO:0000313" key="1">
    <source>
        <dbReference type="EMBL" id="JAE28507.1"/>
    </source>
</evidence>
<proteinExistence type="predicted"/>
<name>A0A0A9GVD7_ARUDO</name>
<reference evidence="1" key="2">
    <citation type="journal article" date="2015" name="Data Brief">
        <title>Shoot transcriptome of the giant reed, Arundo donax.</title>
        <authorList>
            <person name="Barrero R.A."/>
            <person name="Guerrero F.D."/>
            <person name="Moolhuijzen P."/>
            <person name="Goolsby J.A."/>
            <person name="Tidwell J."/>
            <person name="Bellgard S.E."/>
            <person name="Bellgard M.I."/>
        </authorList>
    </citation>
    <scope>NUCLEOTIDE SEQUENCE</scope>
    <source>
        <tissue evidence="1">Shoot tissue taken approximately 20 cm above the soil surface</tissue>
    </source>
</reference>
<sequence length="17" mass="2022">MDLCSTNFSLKLRLPKR</sequence>